<evidence type="ECO:0000256" key="3">
    <source>
        <dbReference type="ARBA" id="ARBA00023118"/>
    </source>
</evidence>
<keyword evidence="6" id="KW-1185">Reference proteome</keyword>
<evidence type="ECO:0000259" key="4">
    <source>
        <dbReference type="Pfam" id="PF01881"/>
    </source>
</evidence>
<comment type="similarity">
    <text evidence="1">Belongs to the CRISPR-associated protein Cas6/Cse3/CasE family.</text>
</comment>
<name>A0ABX8RBT7_9CLOT</name>
<dbReference type="PANTHER" id="PTHR36984:SF1">
    <property type="entry name" value="CRISPR-ASSOCIATED ENDORIBONUCLEASE CAS6 1"/>
    <property type="match status" value="1"/>
</dbReference>
<dbReference type="InterPro" id="IPR010156">
    <property type="entry name" value="CRISPR-assoc_prot_Cas6"/>
</dbReference>
<dbReference type="PANTHER" id="PTHR36984">
    <property type="entry name" value="CRISPR-ASSOCIATED ENDORIBONUCLEASE CAS6 1"/>
    <property type="match status" value="1"/>
</dbReference>
<accession>A0ABX8RBT7</accession>
<evidence type="ECO:0000256" key="1">
    <source>
        <dbReference type="ARBA" id="ARBA00005937"/>
    </source>
</evidence>
<feature type="domain" description="CRISPR associated protein Cas6 C-terminal" evidence="4">
    <location>
        <begin position="126"/>
        <end position="227"/>
    </location>
</feature>
<reference evidence="5" key="1">
    <citation type="submission" date="2021-07" db="EMBL/GenBank/DDBJ databases">
        <title>Complete genome sequence of Crassaminicella sp. 143-21, isolated from a deep-sea hydrothermal vent.</title>
        <authorList>
            <person name="Li X."/>
        </authorList>
    </citation>
    <scope>NUCLEOTIDE SEQUENCE</scope>
    <source>
        <strain evidence="5">143-21</strain>
    </source>
</reference>
<dbReference type="Proteomes" id="UP000886818">
    <property type="component" value="Chromosome"/>
</dbReference>
<evidence type="ECO:0000313" key="5">
    <source>
        <dbReference type="EMBL" id="QXM05375.1"/>
    </source>
</evidence>
<dbReference type="Pfam" id="PF01881">
    <property type="entry name" value="Cas_Cas6_C"/>
    <property type="match status" value="1"/>
</dbReference>
<dbReference type="EMBL" id="CP078093">
    <property type="protein sequence ID" value="QXM05375.1"/>
    <property type="molecule type" value="Genomic_DNA"/>
</dbReference>
<dbReference type="InterPro" id="IPR049435">
    <property type="entry name" value="Cas_Cas6_C"/>
</dbReference>
<protein>
    <submittedName>
        <fullName evidence="5">CRISPR-associated endoribonuclease Cas6</fullName>
    </submittedName>
</protein>
<sequence length="232" mass="27091">MKYFELRTTVYLKEDIIMKDVGNTIAKHINYCMSKSESLKDLHAKKLPKLYCFDYLYPFEEDRVYRQNHVYVFRMRTPKENIAREMRKVLSFYESKAIKPLGCDLRIKRFKGVEELYTITPTITTIDNKNWIVGNDFDLLWKRIDNNLEKKYQLFFGEKLHIKGSAIEILEIKNKKPIVMNYKDGKVLGNKFSIIFKPDAVAQKLAYMAVACGLLEKNSSVGAGFCKIGKRG</sequence>
<gene>
    <name evidence="5" type="ORF">KVH43_08210</name>
</gene>
<dbReference type="RefSeq" id="WP_218282074.1">
    <property type="nucleotide sequence ID" value="NZ_CP078093.1"/>
</dbReference>
<organism evidence="5 6">
    <name type="scientific">Crassaminicella indica</name>
    <dbReference type="NCBI Taxonomy" id="2855394"/>
    <lineage>
        <taxon>Bacteria</taxon>
        <taxon>Bacillati</taxon>
        <taxon>Bacillota</taxon>
        <taxon>Clostridia</taxon>
        <taxon>Eubacteriales</taxon>
        <taxon>Clostridiaceae</taxon>
        <taxon>Crassaminicella</taxon>
    </lineage>
</organism>
<keyword evidence="3" id="KW-0051">Antiviral defense</keyword>
<proteinExistence type="inferred from homology"/>
<keyword evidence="2" id="KW-0694">RNA-binding</keyword>
<evidence type="ECO:0000313" key="6">
    <source>
        <dbReference type="Proteomes" id="UP000886818"/>
    </source>
</evidence>
<evidence type="ECO:0000256" key="2">
    <source>
        <dbReference type="ARBA" id="ARBA00022884"/>
    </source>
</evidence>